<organism evidence="1">
    <name type="scientific">Gulosibacter sediminis</name>
    <dbReference type="NCBI Taxonomy" id="1729695"/>
    <lineage>
        <taxon>Bacteria</taxon>
        <taxon>Bacillati</taxon>
        <taxon>Actinomycetota</taxon>
        <taxon>Actinomycetes</taxon>
        <taxon>Micrococcales</taxon>
        <taxon>Microbacteriaceae</taxon>
        <taxon>Gulosibacter</taxon>
    </lineage>
</organism>
<evidence type="ECO:0000313" key="1">
    <source>
        <dbReference type="EMBL" id="UQN15843.1"/>
    </source>
</evidence>
<accession>A0ABY4MZH0</accession>
<dbReference type="EMBL" id="CP097160">
    <property type="protein sequence ID" value="UQN15843.1"/>
    <property type="molecule type" value="Genomic_DNA"/>
</dbReference>
<protein>
    <recommendedName>
        <fullName evidence="2">Kanamycin biosynthetic protein</fullName>
    </recommendedName>
</protein>
<name>A0ABY4MZH0_9MICO</name>
<proteinExistence type="predicted"/>
<gene>
    <name evidence="1" type="ORF">M3M28_05165</name>
</gene>
<reference evidence="1" key="1">
    <citation type="submission" date="2022-05" db="EMBL/GenBank/DDBJ databases">
        <title>Complete genome sequence of toluene-degrading Gulosibacter sediminis strain ACHW.36C.</title>
        <authorList>
            <person name="Wai A.C."/>
            <person name="Lai G.K."/>
            <person name="Griffin S.D."/>
            <person name="Leung F.C."/>
        </authorList>
    </citation>
    <scope>NUCLEOTIDE SEQUENCE [LARGE SCALE GENOMIC DNA]</scope>
    <source>
        <strain evidence="1">ACHW.36C</strain>
    </source>
</reference>
<evidence type="ECO:0008006" key="2">
    <source>
        <dbReference type="Google" id="ProtNLM"/>
    </source>
</evidence>
<sequence>MGFLDDAKENVGNFVNDAKDKVEDFVEDIKDGKLGNEGDKNDEQPSA</sequence>